<keyword evidence="3 5" id="KW-0012">Acyltransferase</keyword>
<proteinExistence type="predicted"/>
<dbReference type="SUPFAM" id="SSF69593">
    <property type="entry name" value="Glycerol-3-phosphate (1)-acyltransferase"/>
    <property type="match status" value="1"/>
</dbReference>
<dbReference type="Proteomes" id="UP000263596">
    <property type="component" value="Unassembled WGS sequence"/>
</dbReference>
<evidence type="ECO:0000256" key="2">
    <source>
        <dbReference type="ARBA" id="ARBA00022679"/>
    </source>
</evidence>
<dbReference type="Pfam" id="PF01553">
    <property type="entry name" value="Acyltransferase"/>
    <property type="match status" value="1"/>
</dbReference>
<evidence type="ECO:0000313" key="5">
    <source>
        <dbReference type="EMBL" id="HCK30057.1"/>
    </source>
</evidence>
<gene>
    <name evidence="5" type="ORF">DHW29_07630</name>
</gene>
<dbReference type="AlphaFoldDB" id="A0A3D2SKT5"/>
<dbReference type="GO" id="GO:0003841">
    <property type="term" value="F:1-acylglycerol-3-phosphate O-acyltransferase activity"/>
    <property type="evidence" value="ECO:0007669"/>
    <property type="project" value="TreeGrafter"/>
</dbReference>
<dbReference type="SMART" id="SM00563">
    <property type="entry name" value="PlsC"/>
    <property type="match status" value="1"/>
</dbReference>
<name>A0A3D2SKT5_9GAMM</name>
<dbReference type="PANTHER" id="PTHR10434">
    <property type="entry name" value="1-ACYL-SN-GLYCEROL-3-PHOSPHATE ACYLTRANSFERASE"/>
    <property type="match status" value="1"/>
</dbReference>
<dbReference type="GO" id="GO:0006654">
    <property type="term" value="P:phosphatidic acid biosynthetic process"/>
    <property type="evidence" value="ECO:0007669"/>
    <property type="project" value="TreeGrafter"/>
</dbReference>
<evidence type="ECO:0000256" key="1">
    <source>
        <dbReference type="ARBA" id="ARBA00005189"/>
    </source>
</evidence>
<comment type="pathway">
    <text evidence="1">Lipid metabolism.</text>
</comment>
<dbReference type="PANTHER" id="PTHR10434:SF9">
    <property type="entry name" value="PHOSPHOLIPID_GLYCEROL ACYLTRANSFERASE DOMAIN-CONTAINING PROTEIN"/>
    <property type="match status" value="1"/>
</dbReference>
<evidence type="ECO:0000256" key="3">
    <source>
        <dbReference type="ARBA" id="ARBA00023315"/>
    </source>
</evidence>
<dbReference type="InterPro" id="IPR002123">
    <property type="entry name" value="Plipid/glycerol_acylTrfase"/>
</dbReference>
<protein>
    <submittedName>
        <fullName evidence="5">Acyltransferase</fullName>
    </submittedName>
</protein>
<feature type="domain" description="Phospholipid/glycerol acyltransferase" evidence="4">
    <location>
        <begin position="65"/>
        <end position="177"/>
    </location>
</feature>
<sequence>MSVQFQKPMIIKKDFYSDKYMPHFPELPDQVPHRGTPLSRALFKTLFLAQGWSIEGEFPNLSKAVAIIAPHTSNIDAWYGFLAIGGLGIKITVLGKDSLFKPPFQPFLKWAGLIPVKRDRINGLTAQVVELIQQQDQIWVGMAPEGTRKKAEKIKSGFYQIALKAHIPIVIFAFDFDHKIIHSLGVFDPTGHYEQDLDQMMQRFAGKFSPHTPDWLSLPLQNLVKKR</sequence>
<dbReference type="EMBL" id="DPVE01000138">
    <property type="protein sequence ID" value="HCK30057.1"/>
    <property type="molecule type" value="Genomic_DNA"/>
</dbReference>
<reference evidence="5 6" key="1">
    <citation type="journal article" date="2018" name="Nat. Biotechnol.">
        <title>A standardized bacterial taxonomy based on genome phylogeny substantially revises the tree of life.</title>
        <authorList>
            <person name="Parks D.H."/>
            <person name="Chuvochina M."/>
            <person name="Waite D.W."/>
            <person name="Rinke C."/>
            <person name="Skarshewski A."/>
            <person name="Chaumeil P.A."/>
            <person name="Hugenholtz P."/>
        </authorList>
    </citation>
    <scope>NUCLEOTIDE SEQUENCE [LARGE SCALE GENOMIC DNA]</scope>
    <source>
        <strain evidence="5">UBA9669</strain>
    </source>
</reference>
<accession>A0A3D2SKT5</accession>
<organism evidence="5 6">
    <name type="scientific">Acinetobacter ursingii</name>
    <dbReference type="NCBI Taxonomy" id="108980"/>
    <lineage>
        <taxon>Bacteria</taxon>
        <taxon>Pseudomonadati</taxon>
        <taxon>Pseudomonadota</taxon>
        <taxon>Gammaproteobacteria</taxon>
        <taxon>Moraxellales</taxon>
        <taxon>Moraxellaceae</taxon>
        <taxon>Acinetobacter</taxon>
    </lineage>
</organism>
<evidence type="ECO:0000313" key="6">
    <source>
        <dbReference type="Proteomes" id="UP000263596"/>
    </source>
</evidence>
<comment type="caution">
    <text evidence="5">The sequence shown here is derived from an EMBL/GenBank/DDBJ whole genome shotgun (WGS) entry which is preliminary data.</text>
</comment>
<keyword evidence="2 5" id="KW-0808">Transferase</keyword>
<evidence type="ECO:0000259" key="4">
    <source>
        <dbReference type="SMART" id="SM00563"/>
    </source>
</evidence>